<name>A0A4U5TXN4_COLLU</name>
<evidence type="ECO:0000256" key="1">
    <source>
        <dbReference type="SAM" id="MobiDB-lite"/>
    </source>
</evidence>
<dbReference type="InterPro" id="IPR057051">
    <property type="entry name" value="PARP14_RPM_1"/>
</dbReference>
<feature type="compositionally biased region" description="Basic and acidic residues" evidence="1">
    <location>
        <begin position="375"/>
        <end position="386"/>
    </location>
</feature>
<dbReference type="Gene3D" id="3.30.70.330">
    <property type="match status" value="1"/>
</dbReference>
<dbReference type="STRING" id="240159.A0A4U5TXN4"/>
<evidence type="ECO:0000313" key="3">
    <source>
        <dbReference type="EMBL" id="TKS66250.1"/>
    </source>
</evidence>
<dbReference type="InterPro" id="IPR012677">
    <property type="entry name" value="Nucleotide-bd_a/b_plait_sf"/>
</dbReference>
<dbReference type="Proteomes" id="UP000298787">
    <property type="component" value="Chromosome 1"/>
</dbReference>
<accession>A0A4U5TXN4</accession>
<feature type="compositionally biased region" description="Polar residues" evidence="1">
    <location>
        <begin position="257"/>
        <end position="269"/>
    </location>
</feature>
<evidence type="ECO:0000259" key="2">
    <source>
        <dbReference type="Pfam" id="PF23222"/>
    </source>
</evidence>
<dbReference type="Pfam" id="PF23222">
    <property type="entry name" value="RRM_PARP14_1"/>
    <property type="match status" value="1"/>
</dbReference>
<keyword evidence="4" id="KW-1185">Reference proteome</keyword>
<dbReference type="EMBL" id="CM014078">
    <property type="protein sequence ID" value="TKS66250.1"/>
    <property type="molecule type" value="Genomic_DNA"/>
</dbReference>
<reference evidence="3 4" key="1">
    <citation type="submission" date="2019-01" db="EMBL/GenBank/DDBJ databases">
        <title>Genome Assembly of Collichthys lucidus.</title>
        <authorList>
            <person name="Cai M."/>
            <person name="Xiao S."/>
        </authorList>
    </citation>
    <scope>NUCLEOTIDE SEQUENCE [LARGE SCALE GENOMIC DNA]</scope>
    <source>
        <strain evidence="3">JT15FE1705JMU</strain>
        <tissue evidence="3">Muscle</tissue>
    </source>
</reference>
<organism evidence="3 4">
    <name type="scientific">Collichthys lucidus</name>
    <name type="common">Big head croaker</name>
    <name type="synonym">Sciaena lucida</name>
    <dbReference type="NCBI Taxonomy" id="240159"/>
    <lineage>
        <taxon>Eukaryota</taxon>
        <taxon>Metazoa</taxon>
        <taxon>Chordata</taxon>
        <taxon>Craniata</taxon>
        <taxon>Vertebrata</taxon>
        <taxon>Euteleostomi</taxon>
        <taxon>Actinopterygii</taxon>
        <taxon>Neopterygii</taxon>
        <taxon>Teleostei</taxon>
        <taxon>Neoteleostei</taxon>
        <taxon>Acanthomorphata</taxon>
        <taxon>Eupercaria</taxon>
        <taxon>Sciaenidae</taxon>
        <taxon>Collichthys</taxon>
    </lineage>
</organism>
<gene>
    <name evidence="3" type="ORF">D9C73_000306</name>
</gene>
<dbReference type="PANTHER" id="PTHR15225:SF8">
    <property type="entry name" value="RNA-BINDING PROTEIN 43"/>
    <property type="match status" value="1"/>
</dbReference>
<protein>
    <submittedName>
        <fullName evidence="3">RNA-binding protein 43</fullName>
    </submittedName>
</protein>
<feature type="domain" description="PAR14-like first RRM" evidence="2">
    <location>
        <begin position="11"/>
        <end position="64"/>
    </location>
</feature>
<feature type="region of interest" description="Disordered" evidence="1">
    <location>
        <begin position="242"/>
        <end position="269"/>
    </location>
</feature>
<proteinExistence type="predicted"/>
<evidence type="ECO:0000313" key="4">
    <source>
        <dbReference type="Proteomes" id="UP000298787"/>
    </source>
</evidence>
<sequence>METCEGRRTVVVSGVPDVLPAGRMIDKLTIHFQSRRRSHGGDVEVVTYPTNMDGVAFVSFDRAADGAFFHPDGQKLLEFFKHGRLFIPQKLAINVIVIRVRHKRYQRIVMNQLYYAENVVRKDQHVMADDEFPEEYVLTVFPFTRDVFFFVTNALVDLSEFGRDQESLIQSLRAAHRSLHFQPVFKRRRVVIQGPFSAVQALRGDLKRRSSQLKSSVSAPTAAIGLRETPLNPEVISHHEVVSSVSRSRSKAKLEPASSNSLSTPLQTTGEATQVQASLSNAKTQITFPIQKVSCGSMAVGSFCNTDNADEEQGARSRLQMPTEYRTERAKANPRLVLGEEINAGIRSSLSSLDLAAEKITAKQPGKDNTSQKNTRPDRSATKDRGEIHLDFHYGESDQSSSAVTAKLLQTTLKDVLQSSESITKDTGELSAAFPDLENSSIWVDSYTFEYIRKYDKTYLDMCLRGLDASVERAEGADLTRVSLTEKQAPKTGSRIQQTLIKLSTLVEWWMSMLRVNQIDYDKREYPDKQKLSQICDDENSVFRDILYVFEDSCIKVIGPSFSSHMFSKSVEERIGKDKSLRK</sequence>
<dbReference type="AlphaFoldDB" id="A0A4U5TXN4"/>
<dbReference type="PANTHER" id="PTHR15225">
    <property type="entry name" value="INTERFERON-INDUCED PROTEIN 35/NMI N-MYC/STAT INTERACTING PROTEIN"/>
    <property type="match status" value="1"/>
</dbReference>
<feature type="region of interest" description="Disordered" evidence="1">
    <location>
        <begin position="360"/>
        <end position="386"/>
    </location>
</feature>